<comment type="subunit">
    <text evidence="6">Monomer.</text>
</comment>
<dbReference type="Gene3D" id="3.30.300.20">
    <property type="match status" value="1"/>
</dbReference>
<evidence type="ECO:0000259" key="10">
    <source>
        <dbReference type="PROSITE" id="PS51713"/>
    </source>
</evidence>
<dbReference type="InterPro" id="IPR004044">
    <property type="entry name" value="KH_dom_type_2"/>
</dbReference>
<dbReference type="RefSeq" id="WP_378796632.1">
    <property type="nucleotide sequence ID" value="NZ_JBHUER010000001.1"/>
</dbReference>
<accession>A0ABW4K339</accession>
<dbReference type="PROSITE" id="PS51713">
    <property type="entry name" value="G_ERA"/>
    <property type="match status" value="1"/>
</dbReference>
<evidence type="ECO:0000256" key="5">
    <source>
        <dbReference type="ARBA" id="ARBA00023134"/>
    </source>
</evidence>
<keyword evidence="5 6" id="KW-0342">GTP-binding</keyword>
<dbReference type="SUPFAM" id="SSF52540">
    <property type="entry name" value="P-loop containing nucleoside triphosphate hydrolases"/>
    <property type="match status" value="1"/>
</dbReference>
<dbReference type="HAMAP" id="MF_00367">
    <property type="entry name" value="GTPase_Era"/>
    <property type="match status" value="1"/>
</dbReference>
<feature type="region of interest" description="G2" evidence="7">
    <location>
        <begin position="50"/>
        <end position="54"/>
    </location>
</feature>
<dbReference type="Pfam" id="PF07650">
    <property type="entry name" value="KH_2"/>
    <property type="match status" value="1"/>
</dbReference>
<evidence type="ECO:0000256" key="2">
    <source>
        <dbReference type="ARBA" id="ARBA00020484"/>
    </source>
</evidence>
<dbReference type="InterPro" id="IPR009019">
    <property type="entry name" value="KH_sf_prok-type"/>
</dbReference>
<keyword evidence="6" id="KW-0690">Ribosome biogenesis</keyword>
<keyword evidence="12" id="KW-1185">Reference proteome</keyword>
<comment type="subcellular location">
    <subcellularLocation>
        <location evidence="6">Cytoplasm</location>
    </subcellularLocation>
    <subcellularLocation>
        <location evidence="6">Cell membrane</location>
        <topology evidence="6">Peripheral membrane protein</topology>
    </subcellularLocation>
</comment>
<dbReference type="NCBIfam" id="TIGR00436">
    <property type="entry name" value="era"/>
    <property type="match status" value="1"/>
</dbReference>
<dbReference type="PANTHER" id="PTHR42698:SF1">
    <property type="entry name" value="GTPASE ERA, MITOCHONDRIAL"/>
    <property type="match status" value="1"/>
</dbReference>
<comment type="similarity">
    <text evidence="1 6 7 8">Belongs to the TRAFAC class TrmE-Era-EngA-EngB-Septin-like GTPase superfamily. Era GTPase family.</text>
</comment>
<feature type="region of interest" description="G3" evidence="7">
    <location>
        <begin position="71"/>
        <end position="74"/>
    </location>
</feature>
<dbReference type="PROSITE" id="PS50823">
    <property type="entry name" value="KH_TYPE_2"/>
    <property type="match status" value="1"/>
</dbReference>
<dbReference type="PRINTS" id="PR00326">
    <property type="entry name" value="GTP1OBG"/>
</dbReference>
<feature type="region of interest" description="G1" evidence="7">
    <location>
        <begin position="24"/>
        <end position="31"/>
    </location>
</feature>
<dbReference type="Pfam" id="PF01926">
    <property type="entry name" value="MMR_HSR1"/>
    <property type="match status" value="1"/>
</dbReference>
<dbReference type="InterPro" id="IPR015946">
    <property type="entry name" value="KH_dom-like_a/b"/>
</dbReference>
<feature type="binding site" evidence="6">
    <location>
        <begin position="71"/>
        <end position="75"/>
    </location>
    <ligand>
        <name>GTP</name>
        <dbReference type="ChEBI" id="CHEBI:37565"/>
    </ligand>
</feature>
<protein>
    <recommendedName>
        <fullName evidence="2 6">GTPase Era</fullName>
    </recommendedName>
</protein>
<gene>
    <name evidence="6 11" type="primary">era</name>
    <name evidence="11" type="ORF">ACFSCV_02440</name>
</gene>
<keyword evidence="6" id="KW-0699">rRNA-binding</keyword>
<feature type="region of interest" description="G4" evidence="7">
    <location>
        <begin position="133"/>
        <end position="136"/>
    </location>
</feature>
<sequence length="310" mass="33974">MSEPDAAPEIPEGETRCGFVALVGAPNAGKSTLLNALVGAKVSIVSHKVQTTRALVRGLVISGGAQIVFVDTPGIFAPKRRLDRAMVTTAWGGAGDADLVGLLIDVRKGLDDDNLAILDKLADSGRRKVLILNKIDQVRRDALLAIAQEAAARAAFERVFMVSALTGDGVKDLVAYFADEMPASPWLYPADDISDLPLRALAAEITREKLFARLHDELPYASTVETEKWETRADGSVRVEQTIYVERESQKRIVIGKGGQTVKEISMHARKEISEIAETPVHLFLFVKVRENWADDPERYREMGLEFPRG</sequence>
<dbReference type="Gene3D" id="3.40.50.300">
    <property type="entry name" value="P-loop containing nucleotide triphosphate hydrolases"/>
    <property type="match status" value="1"/>
</dbReference>
<keyword evidence="6" id="KW-0472">Membrane</keyword>
<evidence type="ECO:0000313" key="12">
    <source>
        <dbReference type="Proteomes" id="UP001597308"/>
    </source>
</evidence>
<evidence type="ECO:0000256" key="1">
    <source>
        <dbReference type="ARBA" id="ARBA00007921"/>
    </source>
</evidence>
<dbReference type="InterPro" id="IPR005225">
    <property type="entry name" value="Small_GTP-bd"/>
</dbReference>
<keyword evidence="4 6" id="KW-0694">RNA-binding</keyword>
<keyword evidence="6" id="KW-0963">Cytoplasm</keyword>
<dbReference type="PANTHER" id="PTHR42698">
    <property type="entry name" value="GTPASE ERA"/>
    <property type="match status" value="1"/>
</dbReference>
<organism evidence="11 12">
    <name type="scientific">Methylopila henanensis</name>
    <dbReference type="NCBI Taxonomy" id="873516"/>
    <lineage>
        <taxon>Bacteria</taxon>
        <taxon>Pseudomonadati</taxon>
        <taxon>Pseudomonadota</taxon>
        <taxon>Alphaproteobacteria</taxon>
        <taxon>Hyphomicrobiales</taxon>
        <taxon>Methylopilaceae</taxon>
        <taxon>Methylopila</taxon>
    </lineage>
</organism>
<keyword evidence="6" id="KW-1003">Cell membrane</keyword>
<feature type="binding site" evidence="6">
    <location>
        <begin position="133"/>
        <end position="136"/>
    </location>
    <ligand>
        <name>GTP</name>
        <dbReference type="ChEBI" id="CHEBI:37565"/>
    </ligand>
</feature>
<dbReference type="NCBIfam" id="TIGR00231">
    <property type="entry name" value="small_GTP"/>
    <property type="match status" value="1"/>
</dbReference>
<comment type="function">
    <text evidence="6">An essential GTPase that binds both GDP and GTP, with rapid nucleotide exchange. Plays a role in 16S rRNA processing and 30S ribosomal subunit biogenesis and possibly also in cell cycle regulation and energy metabolism.</text>
</comment>
<keyword evidence="3 6" id="KW-0547">Nucleotide-binding</keyword>
<evidence type="ECO:0000313" key="11">
    <source>
        <dbReference type="EMBL" id="MFD1701853.1"/>
    </source>
</evidence>
<dbReference type="SUPFAM" id="SSF54814">
    <property type="entry name" value="Prokaryotic type KH domain (KH-domain type II)"/>
    <property type="match status" value="1"/>
</dbReference>
<feature type="region of interest" description="G5" evidence="7">
    <location>
        <begin position="162"/>
        <end position="164"/>
    </location>
</feature>
<dbReference type="CDD" id="cd04163">
    <property type="entry name" value="Era"/>
    <property type="match status" value="1"/>
</dbReference>
<dbReference type="InterPro" id="IPR030388">
    <property type="entry name" value="G_ERA_dom"/>
</dbReference>
<evidence type="ECO:0000259" key="9">
    <source>
        <dbReference type="PROSITE" id="PS50823"/>
    </source>
</evidence>
<evidence type="ECO:0000256" key="7">
    <source>
        <dbReference type="PROSITE-ProRule" id="PRU01050"/>
    </source>
</evidence>
<evidence type="ECO:0000256" key="3">
    <source>
        <dbReference type="ARBA" id="ARBA00022741"/>
    </source>
</evidence>
<feature type="domain" description="Era-type G" evidence="10">
    <location>
        <begin position="16"/>
        <end position="183"/>
    </location>
</feature>
<evidence type="ECO:0000256" key="6">
    <source>
        <dbReference type="HAMAP-Rule" id="MF_00367"/>
    </source>
</evidence>
<dbReference type="NCBIfam" id="NF000908">
    <property type="entry name" value="PRK00089.1"/>
    <property type="match status" value="1"/>
</dbReference>
<reference evidence="12" key="1">
    <citation type="journal article" date="2019" name="Int. J. Syst. Evol. Microbiol.">
        <title>The Global Catalogue of Microorganisms (GCM) 10K type strain sequencing project: providing services to taxonomists for standard genome sequencing and annotation.</title>
        <authorList>
            <consortium name="The Broad Institute Genomics Platform"/>
            <consortium name="The Broad Institute Genome Sequencing Center for Infectious Disease"/>
            <person name="Wu L."/>
            <person name="Ma J."/>
        </authorList>
    </citation>
    <scope>NUCLEOTIDE SEQUENCE [LARGE SCALE GENOMIC DNA]</scope>
    <source>
        <strain evidence="12">KCTC 23707</strain>
    </source>
</reference>
<feature type="domain" description="KH type-2" evidence="9">
    <location>
        <begin position="214"/>
        <end position="291"/>
    </location>
</feature>
<dbReference type="Proteomes" id="UP001597308">
    <property type="component" value="Unassembled WGS sequence"/>
</dbReference>
<dbReference type="InterPro" id="IPR005662">
    <property type="entry name" value="GTPase_Era-like"/>
</dbReference>
<comment type="caution">
    <text evidence="11">The sequence shown here is derived from an EMBL/GenBank/DDBJ whole genome shotgun (WGS) entry which is preliminary data.</text>
</comment>
<proteinExistence type="inferred from homology"/>
<dbReference type="InterPro" id="IPR006073">
    <property type="entry name" value="GTP-bd"/>
</dbReference>
<feature type="binding site" evidence="6">
    <location>
        <begin position="24"/>
        <end position="31"/>
    </location>
    <ligand>
        <name>GTP</name>
        <dbReference type="ChEBI" id="CHEBI:37565"/>
    </ligand>
</feature>
<dbReference type="EMBL" id="JBHUER010000001">
    <property type="protein sequence ID" value="MFD1701853.1"/>
    <property type="molecule type" value="Genomic_DNA"/>
</dbReference>
<name>A0ABW4K339_9HYPH</name>
<evidence type="ECO:0000256" key="4">
    <source>
        <dbReference type="ARBA" id="ARBA00022884"/>
    </source>
</evidence>
<evidence type="ECO:0000256" key="8">
    <source>
        <dbReference type="RuleBase" id="RU003761"/>
    </source>
</evidence>
<dbReference type="InterPro" id="IPR027417">
    <property type="entry name" value="P-loop_NTPase"/>
</dbReference>
<dbReference type="CDD" id="cd22534">
    <property type="entry name" value="KH-II_Era"/>
    <property type="match status" value="1"/>
</dbReference>